<feature type="transmembrane region" description="Helical" evidence="1">
    <location>
        <begin position="15"/>
        <end position="36"/>
    </location>
</feature>
<evidence type="ECO:0000313" key="2">
    <source>
        <dbReference type="EMBL" id="KIP02299.1"/>
    </source>
</evidence>
<dbReference type="HOGENOM" id="CLU_044614_9_2_1"/>
<organism evidence="2 3">
    <name type="scientific">Phlebiopsis gigantea (strain 11061_1 CR5-6)</name>
    <name type="common">White-rot fungus</name>
    <name type="synonym">Peniophora gigantea</name>
    <dbReference type="NCBI Taxonomy" id="745531"/>
    <lineage>
        <taxon>Eukaryota</taxon>
        <taxon>Fungi</taxon>
        <taxon>Dikarya</taxon>
        <taxon>Basidiomycota</taxon>
        <taxon>Agaricomycotina</taxon>
        <taxon>Agaricomycetes</taxon>
        <taxon>Polyporales</taxon>
        <taxon>Phanerochaetaceae</taxon>
        <taxon>Phlebiopsis</taxon>
    </lineage>
</organism>
<feature type="transmembrane region" description="Helical" evidence="1">
    <location>
        <begin position="121"/>
        <end position="142"/>
    </location>
</feature>
<dbReference type="EMBL" id="KN840685">
    <property type="protein sequence ID" value="KIP02299.1"/>
    <property type="molecule type" value="Genomic_DNA"/>
</dbReference>
<feature type="transmembrane region" description="Helical" evidence="1">
    <location>
        <begin position="48"/>
        <end position="71"/>
    </location>
</feature>
<evidence type="ECO:0000313" key="3">
    <source>
        <dbReference type="Proteomes" id="UP000053257"/>
    </source>
</evidence>
<feature type="transmembrane region" description="Helical" evidence="1">
    <location>
        <begin position="91"/>
        <end position="109"/>
    </location>
</feature>
<sequence>MQDEAGLLSSVVETVFQSLAYGLFVVLAVASTRLLVSRQGWKSRQGTIMLGMIWLMLILSSLEWTMSLVFTLSQIMSSDSMIGNVHPLHDLLTTVGKINYAIADSVLIWRAWVLCRSEYRMVLWVCSFFLVLIAIAIIFRLVCNANPQDRIPPALTHALDVSQAGMLLVSTVTNTLSTGIVGVYVWKYRQLLRTAMSRDRTTLGLGVLLLIVESGVLYTTFVFFSIIGSVIRLPTGTIGDVSGDILIHIAVSMSSSNPDFYR</sequence>
<name>A0A0C3NCR8_PHLG1</name>
<dbReference type="Proteomes" id="UP000053257">
    <property type="component" value="Unassembled WGS sequence"/>
</dbReference>
<dbReference type="OrthoDB" id="3259206at2759"/>
<gene>
    <name evidence="2" type="ORF">PHLGIDRAFT_122580</name>
</gene>
<proteinExistence type="predicted"/>
<evidence type="ECO:0000256" key="1">
    <source>
        <dbReference type="SAM" id="Phobius"/>
    </source>
</evidence>
<keyword evidence="1" id="KW-1133">Transmembrane helix</keyword>
<feature type="transmembrane region" description="Helical" evidence="1">
    <location>
        <begin position="207"/>
        <end position="231"/>
    </location>
</feature>
<accession>A0A0C3NCR8</accession>
<protein>
    <submittedName>
        <fullName evidence="2">Uncharacterized protein</fullName>
    </submittedName>
</protein>
<reference evidence="2 3" key="1">
    <citation type="journal article" date="2014" name="PLoS Genet.">
        <title>Analysis of the Phlebiopsis gigantea genome, transcriptome and secretome provides insight into its pioneer colonization strategies of wood.</title>
        <authorList>
            <person name="Hori C."/>
            <person name="Ishida T."/>
            <person name="Igarashi K."/>
            <person name="Samejima M."/>
            <person name="Suzuki H."/>
            <person name="Master E."/>
            <person name="Ferreira P."/>
            <person name="Ruiz-Duenas F.J."/>
            <person name="Held B."/>
            <person name="Canessa P."/>
            <person name="Larrondo L.F."/>
            <person name="Schmoll M."/>
            <person name="Druzhinina I.S."/>
            <person name="Kubicek C.P."/>
            <person name="Gaskell J.A."/>
            <person name="Kersten P."/>
            <person name="St John F."/>
            <person name="Glasner J."/>
            <person name="Sabat G."/>
            <person name="Splinter BonDurant S."/>
            <person name="Syed K."/>
            <person name="Yadav J."/>
            <person name="Mgbeahuruike A.C."/>
            <person name="Kovalchuk A."/>
            <person name="Asiegbu F.O."/>
            <person name="Lackner G."/>
            <person name="Hoffmeister D."/>
            <person name="Rencoret J."/>
            <person name="Gutierrez A."/>
            <person name="Sun H."/>
            <person name="Lindquist E."/>
            <person name="Barry K."/>
            <person name="Riley R."/>
            <person name="Grigoriev I.V."/>
            <person name="Henrissat B."/>
            <person name="Kues U."/>
            <person name="Berka R.M."/>
            <person name="Martinez A.T."/>
            <person name="Covert S.F."/>
            <person name="Blanchette R.A."/>
            <person name="Cullen D."/>
        </authorList>
    </citation>
    <scope>NUCLEOTIDE SEQUENCE [LARGE SCALE GENOMIC DNA]</scope>
    <source>
        <strain evidence="2 3">11061_1 CR5-6</strain>
    </source>
</reference>
<dbReference type="AlphaFoldDB" id="A0A0C3NCR8"/>
<keyword evidence="1" id="KW-0812">Transmembrane</keyword>
<keyword evidence="1" id="KW-0472">Membrane</keyword>
<feature type="transmembrane region" description="Helical" evidence="1">
    <location>
        <begin position="162"/>
        <end position="186"/>
    </location>
</feature>
<keyword evidence="3" id="KW-1185">Reference proteome</keyword>